<feature type="transmembrane region" description="Helical" evidence="3">
    <location>
        <begin position="320"/>
        <end position="342"/>
    </location>
</feature>
<reference evidence="5 6" key="1">
    <citation type="submission" date="2014-11" db="EMBL/GenBank/DDBJ databases">
        <title>Draft Genome Sequences of Paenibacillus polymyxa NRRL B-30509 and Paenibacillus terrae NRRL B-30644, Strains from a Poultry Environment that Produce Tridecaptin A and Paenicidins.</title>
        <authorList>
            <person name="van Belkum M.J."/>
            <person name="Lohans C.T."/>
            <person name="Vederas J.C."/>
        </authorList>
    </citation>
    <scope>NUCLEOTIDE SEQUENCE [LARGE SCALE GENOMIC DNA]</scope>
    <source>
        <strain evidence="5 6">NRRL B-30644</strain>
    </source>
</reference>
<evidence type="ECO:0000259" key="4">
    <source>
        <dbReference type="Pfam" id="PF01757"/>
    </source>
</evidence>
<feature type="transmembrane region" description="Helical" evidence="3">
    <location>
        <begin position="172"/>
        <end position="194"/>
    </location>
</feature>
<feature type="transmembrane region" description="Helical" evidence="3">
    <location>
        <begin position="21"/>
        <end position="43"/>
    </location>
</feature>
<organism evidence="5 6">
    <name type="scientific">Paenibacillus terrae</name>
    <dbReference type="NCBI Taxonomy" id="159743"/>
    <lineage>
        <taxon>Bacteria</taxon>
        <taxon>Bacillati</taxon>
        <taxon>Bacillota</taxon>
        <taxon>Bacilli</taxon>
        <taxon>Bacillales</taxon>
        <taxon>Paenibacillaceae</taxon>
        <taxon>Paenibacillus</taxon>
    </lineage>
</organism>
<evidence type="ECO:0000256" key="2">
    <source>
        <dbReference type="ARBA" id="ARBA00007400"/>
    </source>
</evidence>
<evidence type="ECO:0000256" key="1">
    <source>
        <dbReference type="ARBA" id="ARBA00004370"/>
    </source>
</evidence>
<name>A0A0D7XA24_9BACL</name>
<keyword evidence="3" id="KW-0812">Transmembrane</keyword>
<comment type="caution">
    <text evidence="5">The sequence shown here is derived from an EMBL/GenBank/DDBJ whole genome shotgun (WGS) entry which is preliminary data.</text>
</comment>
<accession>A0A0D7XA24</accession>
<keyword evidence="6" id="KW-1185">Reference proteome</keyword>
<dbReference type="InterPro" id="IPR050879">
    <property type="entry name" value="Acyltransferase_3"/>
</dbReference>
<dbReference type="OrthoDB" id="290051at2"/>
<dbReference type="EMBL" id="JTHP01000004">
    <property type="protein sequence ID" value="KJD46997.1"/>
    <property type="molecule type" value="Genomic_DNA"/>
</dbReference>
<dbReference type="PANTHER" id="PTHR23028:SF131">
    <property type="entry name" value="BLR2367 PROTEIN"/>
    <property type="match status" value="1"/>
</dbReference>
<dbReference type="Pfam" id="PF01757">
    <property type="entry name" value="Acyl_transf_3"/>
    <property type="match status" value="1"/>
</dbReference>
<feature type="transmembrane region" description="Helical" evidence="3">
    <location>
        <begin position="285"/>
        <end position="308"/>
    </location>
</feature>
<feature type="transmembrane region" description="Helical" evidence="3">
    <location>
        <begin position="88"/>
        <end position="105"/>
    </location>
</feature>
<protein>
    <submittedName>
        <fullName evidence="5">Acyltransferase</fullName>
    </submittedName>
</protein>
<keyword evidence="5" id="KW-0808">Transferase</keyword>
<feature type="transmembrane region" description="Helical" evidence="3">
    <location>
        <begin position="206"/>
        <end position="228"/>
    </location>
</feature>
<dbReference type="PANTHER" id="PTHR23028">
    <property type="entry name" value="ACETYLTRANSFERASE"/>
    <property type="match status" value="1"/>
</dbReference>
<feature type="transmembrane region" description="Helical" evidence="3">
    <location>
        <begin position="240"/>
        <end position="273"/>
    </location>
</feature>
<gene>
    <name evidence="5" type="ORF">QD47_04100</name>
</gene>
<comment type="similarity">
    <text evidence="2">Belongs to the acyltransferase 3 family.</text>
</comment>
<keyword evidence="3" id="KW-1133">Transmembrane helix</keyword>
<dbReference type="GO" id="GO:0016747">
    <property type="term" value="F:acyltransferase activity, transferring groups other than amino-acyl groups"/>
    <property type="evidence" value="ECO:0007669"/>
    <property type="project" value="InterPro"/>
</dbReference>
<evidence type="ECO:0000256" key="3">
    <source>
        <dbReference type="SAM" id="Phobius"/>
    </source>
</evidence>
<feature type="transmembrane region" description="Helical" evidence="3">
    <location>
        <begin position="138"/>
        <end position="160"/>
    </location>
</feature>
<dbReference type="PATRIC" id="fig|159743.3.peg.883"/>
<dbReference type="GO" id="GO:0000271">
    <property type="term" value="P:polysaccharide biosynthetic process"/>
    <property type="evidence" value="ECO:0007669"/>
    <property type="project" value="TreeGrafter"/>
</dbReference>
<evidence type="ECO:0000313" key="6">
    <source>
        <dbReference type="Proteomes" id="UP000032534"/>
    </source>
</evidence>
<dbReference type="GO" id="GO:0016020">
    <property type="term" value="C:membrane"/>
    <property type="evidence" value="ECO:0007669"/>
    <property type="project" value="TreeGrafter"/>
</dbReference>
<dbReference type="InterPro" id="IPR002656">
    <property type="entry name" value="Acyl_transf_3_dom"/>
</dbReference>
<dbReference type="Proteomes" id="UP000032534">
    <property type="component" value="Unassembled WGS sequence"/>
</dbReference>
<feature type="transmembrane region" description="Helical" evidence="3">
    <location>
        <begin position="49"/>
        <end position="67"/>
    </location>
</feature>
<evidence type="ECO:0000313" key="5">
    <source>
        <dbReference type="EMBL" id="KJD46997.1"/>
    </source>
</evidence>
<keyword evidence="3" id="KW-0472">Membrane</keyword>
<keyword evidence="5" id="KW-0012">Acyltransferase</keyword>
<feature type="domain" description="Acyltransferase 3" evidence="4">
    <location>
        <begin position="14"/>
        <end position="338"/>
    </location>
</feature>
<sequence>MPGNKGETGHNKLQFVDTLRALAIMGVLLVHVSQHVDGLNGWLQKGLSLGAKGVALFYLASAFTLFLSLSRRSGDRKERVSAYLVRRFFRIAPLYYVMLIIYLVVNGTGPRFWLGDQEGVTVANIAAHILFLNGLNPYWINSIIGVEWSVAVECMFYLCVPLLFKLIRSIRHAAWFVMGTLLLSFGLNTVFANAPWISDHPLWGHYLYLWFPNQLPVFGLGILLFLIWKDERHWISVDRFSGVLLLGSVLFALCTGMTDYLIGVLLLLGAYALYHWQPFWLLNRGWSWIGCLSYSMYLTHMLALEIVSQIELPFSPVVNLTLMFVMTLLLTTGLSWLTYSWIEQPGIRWGKKIISRMKSVRSQEDSVKESVA</sequence>
<dbReference type="AlphaFoldDB" id="A0A0D7XA24"/>
<dbReference type="RefSeq" id="WP_044644913.1">
    <property type="nucleotide sequence ID" value="NZ_JTHP01000004.1"/>
</dbReference>
<comment type="subcellular location">
    <subcellularLocation>
        <location evidence="1">Membrane</location>
    </subcellularLocation>
</comment>
<proteinExistence type="inferred from homology"/>